<keyword evidence="2" id="KW-1185">Reference proteome</keyword>
<evidence type="ECO:0000313" key="1">
    <source>
        <dbReference type="EMBL" id="MBC9718718.1"/>
    </source>
</evidence>
<proteinExistence type="predicted"/>
<name>A0ABR7SWR1_9ACTN</name>
<sequence length="327" mass="33746">MRIRLLVVPGCPGERPARERIAAALAGLAQEKANTNEVSMETVEVRDEEEARALGMAGSPTILVDGVDPFADHTEAQGAESSLSCRLYRGADGTVDHAPGVEALRAALSGGCDCCDSGLSALVGRGGKGRAAPAERGLRAVHQAVLRHFAETGRAPGEAELAAVAAAHGRSARDVLAELAREDFLTLDDAGGIRAAYPFSAAPTVHRVRIDEVEVWSMCAIDALGIPSMLGRDLTITSTDPVNGAPVTVNSRAGKLTWEPPSAVVFAGMKPGGGTAAEVCCQTVGFFSGPDTARAWSAAHPDVPGEIIGHARAEELAATTFGPLLAD</sequence>
<comment type="caution">
    <text evidence="1">The sequence shown here is derived from an EMBL/GenBank/DDBJ whole genome shotgun (WGS) entry which is preliminary data.</text>
</comment>
<dbReference type="GO" id="GO:0016829">
    <property type="term" value="F:lyase activity"/>
    <property type="evidence" value="ECO:0007669"/>
    <property type="project" value="UniProtKB-KW"/>
</dbReference>
<reference evidence="1 2" key="1">
    <citation type="submission" date="2020-08" db="EMBL/GenBank/DDBJ databases">
        <title>Genemic of Streptomyces polyaspartic.</title>
        <authorList>
            <person name="Liu W."/>
        </authorList>
    </citation>
    <scope>NUCLEOTIDE SEQUENCE [LARGE SCALE GENOMIC DNA]</scope>
    <source>
        <strain evidence="1 2">TRM66268-LWL</strain>
    </source>
</reference>
<gene>
    <name evidence="1" type="ORF">H9Y04_39950</name>
</gene>
<organism evidence="1 2">
    <name type="scientific">Streptomyces polyasparticus</name>
    <dbReference type="NCBI Taxonomy" id="2767826"/>
    <lineage>
        <taxon>Bacteria</taxon>
        <taxon>Bacillati</taxon>
        <taxon>Actinomycetota</taxon>
        <taxon>Actinomycetes</taxon>
        <taxon>Kitasatosporales</taxon>
        <taxon>Streptomycetaceae</taxon>
        <taxon>Streptomyces</taxon>
    </lineage>
</organism>
<dbReference type="RefSeq" id="WP_187819148.1">
    <property type="nucleotide sequence ID" value="NZ_JACTVJ010000029.1"/>
</dbReference>
<accession>A0ABR7SWR1</accession>
<evidence type="ECO:0000313" key="2">
    <source>
        <dbReference type="Proteomes" id="UP000642284"/>
    </source>
</evidence>
<dbReference type="InterPro" id="IPR004927">
    <property type="entry name" value="MerB"/>
</dbReference>
<dbReference type="SUPFAM" id="SSF160387">
    <property type="entry name" value="NosL/MerB-like"/>
    <property type="match status" value="1"/>
</dbReference>
<keyword evidence="1" id="KW-0456">Lyase</keyword>
<dbReference type="InterPro" id="IPR053717">
    <property type="entry name" value="MerB_lyase_sf"/>
</dbReference>
<dbReference type="Proteomes" id="UP000642284">
    <property type="component" value="Unassembled WGS sequence"/>
</dbReference>
<dbReference type="EMBL" id="JACTVJ010000029">
    <property type="protein sequence ID" value="MBC9718718.1"/>
    <property type="molecule type" value="Genomic_DNA"/>
</dbReference>
<dbReference type="Pfam" id="PF03243">
    <property type="entry name" value="MerB"/>
    <property type="match status" value="1"/>
</dbReference>
<protein>
    <submittedName>
        <fullName evidence="1">Alkylmercury lyase family protein</fullName>
    </submittedName>
</protein>
<dbReference type="Gene3D" id="3.30.450.410">
    <property type="match status" value="1"/>
</dbReference>